<evidence type="ECO:0000313" key="2">
    <source>
        <dbReference type="EMBL" id="TWP53758.1"/>
    </source>
</evidence>
<feature type="domain" description="DUF6745" evidence="1">
    <location>
        <begin position="153"/>
        <end position="367"/>
    </location>
</feature>
<dbReference type="AlphaFoldDB" id="A0A563F1Z5"/>
<comment type="caution">
    <text evidence="2">The sequence shown here is derived from an EMBL/GenBank/DDBJ whole genome shotgun (WGS) entry which is preliminary data.</text>
</comment>
<protein>
    <recommendedName>
        <fullName evidence="1">DUF6745 domain-containing protein</fullName>
    </recommendedName>
</protein>
<accession>A0A563F1Z5</accession>
<organism evidence="2 3">
    <name type="scientific">Lentzea tibetensis</name>
    <dbReference type="NCBI Taxonomy" id="2591470"/>
    <lineage>
        <taxon>Bacteria</taxon>
        <taxon>Bacillati</taxon>
        <taxon>Actinomycetota</taxon>
        <taxon>Actinomycetes</taxon>
        <taxon>Pseudonocardiales</taxon>
        <taxon>Pseudonocardiaceae</taxon>
        <taxon>Lentzea</taxon>
    </lineage>
</organism>
<dbReference type="RefSeq" id="WP_146349354.1">
    <property type="nucleotide sequence ID" value="NZ_VOBR01000002.1"/>
</dbReference>
<sequence length="370" mass="41295">MSARRRRTSRHVADPARALDLWLTAVDIRTEWQGHALRAEPADREAAERAITSLYALAGRPKPRFDWTGSPAIAASLVPPTVNALSADGPWPFESELATLGSALRDRLDHGIRGAPNLWPERGGVRTVLRAQLEPITRRIRSELRDGLGLHWYGQQEADWIAHHDVHRRVLGARHDPEDEAQFELWATVARSCGWWWPREDVCVIAERPSAFGTEPVPGTFDDEIRLHGKAIEFPDGWSVYAWHGTPVPGWVVEAPTVDRIAAERNVEVRRCAIEHIGWAAFIDGASLRLAGQSADPGNPDSALLLYDLPSDVWGVHTRLLLAVNGSFERDGTRRRYGLLVPSHFDNPIDAAGWTYGLSGAQYAQLRRRT</sequence>
<gene>
    <name evidence="2" type="ORF">FKR81_03100</name>
</gene>
<name>A0A563F1Z5_9PSEU</name>
<dbReference type="OrthoDB" id="871648at2"/>
<dbReference type="EMBL" id="VOBR01000002">
    <property type="protein sequence ID" value="TWP53758.1"/>
    <property type="molecule type" value="Genomic_DNA"/>
</dbReference>
<reference evidence="2 3" key="1">
    <citation type="submission" date="2019-07" db="EMBL/GenBank/DDBJ databases">
        <title>Lentzea xizangensis sp. nov., isolated from Qinghai-Tibetan Plateau Soils.</title>
        <authorList>
            <person name="Huang J."/>
        </authorList>
    </citation>
    <scope>NUCLEOTIDE SEQUENCE [LARGE SCALE GENOMIC DNA]</scope>
    <source>
        <strain evidence="2 3">FXJ1.1311</strain>
    </source>
</reference>
<dbReference type="Proteomes" id="UP000316639">
    <property type="component" value="Unassembled WGS sequence"/>
</dbReference>
<proteinExistence type="predicted"/>
<evidence type="ECO:0000313" key="3">
    <source>
        <dbReference type="Proteomes" id="UP000316639"/>
    </source>
</evidence>
<keyword evidence="3" id="KW-1185">Reference proteome</keyword>
<dbReference type="InterPro" id="IPR046633">
    <property type="entry name" value="DUF6745"/>
</dbReference>
<dbReference type="Pfam" id="PF20530">
    <property type="entry name" value="DUF6745"/>
    <property type="match status" value="1"/>
</dbReference>
<evidence type="ECO:0000259" key="1">
    <source>
        <dbReference type="Pfam" id="PF20530"/>
    </source>
</evidence>